<name>A0A2P2SVM5_9PEZI</name>
<evidence type="ECO:0000313" key="3">
    <source>
        <dbReference type="Proteomes" id="UP000091956"/>
    </source>
</evidence>
<feature type="compositionally biased region" description="Polar residues" evidence="1">
    <location>
        <begin position="120"/>
        <end position="139"/>
    </location>
</feature>
<dbReference type="AlphaFoldDB" id="A0A2P2SVM5"/>
<proteinExistence type="predicted"/>
<organism evidence="2 3">
    <name type="scientific">Pseudogymnoascus verrucosus</name>
    <dbReference type="NCBI Taxonomy" id="342668"/>
    <lineage>
        <taxon>Eukaryota</taxon>
        <taxon>Fungi</taxon>
        <taxon>Dikarya</taxon>
        <taxon>Ascomycota</taxon>
        <taxon>Pezizomycotina</taxon>
        <taxon>Leotiomycetes</taxon>
        <taxon>Thelebolales</taxon>
        <taxon>Thelebolaceae</taxon>
        <taxon>Pseudogymnoascus</taxon>
    </lineage>
</organism>
<keyword evidence="3" id="KW-1185">Reference proteome</keyword>
<sequence length="294" mass="32862">MHSAMNIQNSRKRNRQEDDDATLHGFSEHRRILKARDNTKRSSIALEFISQNQITSSLAIRPLTNSPPRPRSNAMSQPRGAEITPNGSDSEDRPNIGWNNPYHTSPAIPHLYGQVLPQESSLSDWHNSQQAASQRLQGNDSMDIDEDMDDSPQLSQPSQMDPSIKHAGRIPTPITGHFSSNVRTSNRGLPIQEATSRLKYDRRLPSPISEDEFSHKMPTSFMADMQMDVETRTPARDSLKRYGSTKLGVRNMGHVPTGMGDGFGGNAKKLSMGYKSDCEKCQQRVPGHYMHLVA</sequence>
<feature type="region of interest" description="Disordered" evidence="1">
    <location>
        <begin position="1"/>
        <end position="23"/>
    </location>
</feature>
<protein>
    <submittedName>
        <fullName evidence="2">Uncharacterized protein</fullName>
    </submittedName>
</protein>
<evidence type="ECO:0000313" key="2">
    <source>
        <dbReference type="EMBL" id="OBU00890.2"/>
    </source>
</evidence>
<feature type="region of interest" description="Disordered" evidence="1">
    <location>
        <begin position="120"/>
        <end position="198"/>
    </location>
</feature>
<feature type="region of interest" description="Disordered" evidence="1">
    <location>
        <begin position="59"/>
        <end position="102"/>
    </location>
</feature>
<dbReference type="RefSeq" id="XP_018134622.2">
    <property type="nucleotide sequence ID" value="XM_018270238.2"/>
</dbReference>
<dbReference type="GeneID" id="28834096"/>
<dbReference type="STRING" id="342668.A0A2P2SVM5"/>
<reference evidence="2 3" key="1">
    <citation type="submission" date="2016-03" db="EMBL/GenBank/DDBJ databases">
        <title>Comparative genomics of Pseudogymnoascus destructans, the fungus causing white-nose syndrome of bats.</title>
        <authorList>
            <person name="Palmer J.M."/>
            <person name="Drees K.P."/>
            <person name="Foster J.T."/>
            <person name="Lindner D.L."/>
        </authorList>
    </citation>
    <scope>NUCLEOTIDE SEQUENCE [LARGE SCALE GENOMIC DNA]</scope>
    <source>
        <strain evidence="2 3">UAMH 10579</strain>
    </source>
</reference>
<accession>A0A2P2SVM5</accession>
<reference evidence="3" key="2">
    <citation type="journal article" date="2018" name="Nat. Commun.">
        <title>Extreme sensitivity to ultraviolet light in the fungal pathogen causing white-nose syndrome of bats.</title>
        <authorList>
            <person name="Palmer J.M."/>
            <person name="Drees K.P."/>
            <person name="Foster J.T."/>
            <person name="Lindner D.L."/>
        </authorList>
    </citation>
    <scope>NUCLEOTIDE SEQUENCE [LARGE SCALE GENOMIC DNA]</scope>
    <source>
        <strain evidence="3">UAMH 10579</strain>
    </source>
</reference>
<evidence type="ECO:0000256" key="1">
    <source>
        <dbReference type="SAM" id="MobiDB-lite"/>
    </source>
</evidence>
<dbReference type="EMBL" id="KV460207">
    <property type="protein sequence ID" value="OBU00890.2"/>
    <property type="molecule type" value="Genomic_DNA"/>
</dbReference>
<dbReference type="Proteomes" id="UP000091956">
    <property type="component" value="Unassembled WGS sequence"/>
</dbReference>
<feature type="compositionally biased region" description="Polar residues" evidence="1">
    <location>
        <begin position="152"/>
        <end position="161"/>
    </location>
</feature>
<feature type="compositionally biased region" description="Polar residues" evidence="1">
    <location>
        <begin position="177"/>
        <end position="187"/>
    </location>
</feature>
<gene>
    <name evidence="2" type="ORF">VE01_00710</name>
</gene>